<reference evidence="1 2" key="1">
    <citation type="journal article" date="2014" name="J. Microbiol.">
        <title>Diaminobutyricibacter tongyongensis gen. nov., sp. nov. and Homoserinibacter gongjuensis gen. nov., sp. nov. belong to the family Microbacteriaceae.</title>
        <authorList>
            <person name="Kim S.J."/>
            <person name="Ahn J.H."/>
            <person name="Weon H.Y."/>
            <person name="Hamada M."/>
            <person name="Suzuki K."/>
            <person name="Kwon S.W."/>
        </authorList>
    </citation>
    <scope>NUCLEOTIDE SEQUENCE [LARGE SCALE GENOMIC DNA]</scope>
    <source>
        <strain evidence="1 2">NBRC 108724</strain>
    </source>
</reference>
<comment type="caution">
    <text evidence="1">The sequence shown here is derived from an EMBL/GenBank/DDBJ whole genome shotgun (WGS) entry which is preliminary data.</text>
</comment>
<evidence type="ECO:0000313" key="1">
    <source>
        <dbReference type="EMBL" id="NEN04766.1"/>
    </source>
</evidence>
<name>A0A6L9XTY0_9MICO</name>
<evidence type="ECO:0000313" key="2">
    <source>
        <dbReference type="Proteomes" id="UP000474967"/>
    </source>
</evidence>
<dbReference type="EMBL" id="JAAGWY010000001">
    <property type="protein sequence ID" value="NEN04766.1"/>
    <property type="molecule type" value="Genomic_DNA"/>
</dbReference>
<gene>
    <name evidence="1" type="ORF">G3T36_02680</name>
</gene>
<keyword evidence="2" id="KW-1185">Reference proteome</keyword>
<dbReference type="Proteomes" id="UP000474967">
    <property type="component" value="Unassembled WGS sequence"/>
</dbReference>
<proteinExistence type="predicted"/>
<protein>
    <submittedName>
        <fullName evidence="1">Uncharacterized protein</fullName>
    </submittedName>
</protein>
<accession>A0A6L9XTY0</accession>
<sequence length="245" mass="25913">MVTSQSGISTPLRDRGELSCRSASQNVRIEAHVGASARVARVKLAEPALLCLVLLTLTGCTSPATTLPIRSTASRSVGTPSPTATPTIVDGLPSSCDAFFSGLKKFVSPDGSLVLDPTWKSGPGVPRAETSGYGTYDPTLANSLSKAPGLICDWAPPTGPSDTFLTTQVRHVDAVTAQAAIVRMKQLGWFCSEFYGGEWCLTNDSHTGRAIGESQFLGHGDWLASNWNNAGPETYTPELLRILFG</sequence>
<dbReference type="AlphaFoldDB" id="A0A6L9XTY0"/>
<organism evidence="1 2">
    <name type="scientific">Leifsonia tongyongensis</name>
    <dbReference type="NCBI Taxonomy" id="1268043"/>
    <lineage>
        <taxon>Bacteria</taxon>
        <taxon>Bacillati</taxon>
        <taxon>Actinomycetota</taxon>
        <taxon>Actinomycetes</taxon>
        <taxon>Micrococcales</taxon>
        <taxon>Microbacteriaceae</taxon>
        <taxon>Leifsonia</taxon>
    </lineage>
</organism>